<name>A0ABU6NL57_9BACI</name>
<organism evidence="2 3">
    <name type="scientific">Shouchella miscanthi</name>
    <dbReference type="NCBI Taxonomy" id="2598861"/>
    <lineage>
        <taxon>Bacteria</taxon>
        <taxon>Bacillati</taxon>
        <taxon>Bacillota</taxon>
        <taxon>Bacilli</taxon>
        <taxon>Bacillales</taxon>
        <taxon>Bacillaceae</taxon>
        <taxon>Shouchella</taxon>
    </lineage>
</organism>
<evidence type="ECO:0000313" key="3">
    <source>
        <dbReference type="Proteomes" id="UP001341820"/>
    </source>
</evidence>
<keyword evidence="3" id="KW-1185">Reference proteome</keyword>
<dbReference type="InterPro" id="IPR051606">
    <property type="entry name" value="Polyketide_Oxido-like"/>
</dbReference>
<dbReference type="RefSeq" id="WP_328237564.1">
    <property type="nucleotide sequence ID" value="NZ_JAROAS010000022.1"/>
</dbReference>
<dbReference type="EMBL" id="JAROAS010000022">
    <property type="protein sequence ID" value="MED4128810.1"/>
    <property type="molecule type" value="Genomic_DNA"/>
</dbReference>
<dbReference type="InterPro" id="IPR036291">
    <property type="entry name" value="NAD(P)-bd_dom_sf"/>
</dbReference>
<dbReference type="PANTHER" id="PTHR43355">
    <property type="entry name" value="FLAVIN REDUCTASE (NADPH)"/>
    <property type="match status" value="1"/>
</dbReference>
<dbReference type="CDD" id="cd05244">
    <property type="entry name" value="BVR-B_like_SDR_a"/>
    <property type="match status" value="1"/>
</dbReference>
<proteinExistence type="predicted"/>
<sequence length="208" mass="23320">MNLFILGATGRVGRFILLNALKDKNNVTALVRDPEKLDNFLNDAHLTIVRGNVLNPEDIRGAIKNADVVISALNTDGTTTLSESMPQIIEEMQREGIKRIITIGTAGILNSREYVDLLRYASPESRRRSTRAAKEHHKVYDLLKQTNLNWTIVCPTALSEAEAEGEYRTTVDFLPENGRKISIKDTADFAYMQILNHTHIKARVGIAY</sequence>
<dbReference type="Proteomes" id="UP001341820">
    <property type="component" value="Unassembled WGS sequence"/>
</dbReference>
<dbReference type="InterPro" id="IPR016040">
    <property type="entry name" value="NAD(P)-bd_dom"/>
</dbReference>
<protein>
    <submittedName>
        <fullName evidence="2">SDR family oxidoreductase</fullName>
    </submittedName>
</protein>
<reference evidence="2 3" key="1">
    <citation type="submission" date="2023-03" db="EMBL/GenBank/DDBJ databases">
        <title>Bacillus Genome Sequencing.</title>
        <authorList>
            <person name="Dunlap C."/>
        </authorList>
    </citation>
    <scope>NUCLEOTIDE SEQUENCE [LARGE SCALE GENOMIC DNA]</scope>
    <source>
        <strain evidence="2 3">B-4107</strain>
    </source>
</reference>
<evidence type="ECO:0000313" key="2">
    <source>
        <dbReference type="EMBL" id="MED4128810.1"/>
    </source>
</evidence>
<gene>
    <name evidence="2" type="ORF">P5F74_11745</name>
</gene>
<accession>A0ABU6NL57</accession>
<dbReference type="Pfam" id="PF13460">
    <property type="entry name" value="NAD_binding_10"/>
    <property type="match status" value="1"/>
</dbReference>
<comment type="caution">
    <text evidence="2">The sequence shown here is derived from an EMBL/GenBank/DDBJ whole genome shotgun (WGS) entry which is preliminary data.</text>
</comment>
<dbReference type="PANTHER" id="PTHR43355:SF2">
    <property type="entry name" value="FLAVIN REDUCTASE (NADPH)"/>
    <property type="match status" value="1"/>
</dbReference>
<dbReference type="Gene3D" id="3.40.50.720">
    <property type="entry name" value="NAD(P)-binding Rossmann-like Domain"/>
    <property type="match status" value="1"/>
</dbReference>
<evidence type="ECO:0000259" key="1">
    <source>
        <dbReference type="Pfam" id="PF13460"/>
    </source>
</evidence>
<feature type="domain" description="NAD(P)-binding" evidence="1">
    <location>
        <begin position="7"/>
        <end position="194"/>
    </location>
</feature>
<dbReference type="SUPFAM" id="SSF51735">
    <property type="entry name" value="NAD(P)-binding Rossmann-fold domains"/>
    <property type="match status" value="1"/>
</dbReference>